<accession>A0A8H4NVP0</accession>
<evidence type="ECO:0000313" key="3">
    <source>
        <dbReference type="Proteomes" id="UP000605986"/>
    </source>
</evidence>
<gene>
    <name evidence="2" type="ORF">F53441_10137</name>
</gene>
<name>A0A8H4NVP0_9HYPO</name>
<evidence type="ECO:0000259" key="1">
    <source>
        <dbReference type="Pfam" id="PF20183"/>
    </source>
</evidence>
<dbReference type="InterPro" id="IPR046676">
    <property type="entry name" value="DUF6546"/>
</dbReference>
<reference evidence="2" key="1">
    <citation type="submission" date="2020-01" db="EMBL/GenBank/DDBJ databases">
        <title>Identification and distribution of gene clusters putatively required for synthesis of sphingolipid metabolism inhibitors in phylogenetically diverse species of the filamentous fungus Fusarium.</title>
        <authorList>
            <person name="Kim H.-S."/>
            <person name="Busman M."/>
            <person name="Brown D.W."/>
            <person name="Divon H."/>
            <person name="Uhlig S."/>
            <person name="Proctor R.H."/>
        </authorList>
    </citation>
    <scope>NUCLEOTIDE SEQUENCE</scope>
    <source>
        <strain evidence="2">NRRL 53441</strain>
    </source>
</reference>
<sequence>MPDWISLPREIRDLILEYFVTLDGIAKHASISKEWRDVIEKKVFHQLRIKRSNELVGLDWFNNRHRSLVKHIWLDIELPSYTCQDCCALWADIPHDKNLETIKYNSFCLFYILSTWPAQQDLTLEINIYSPSDSQHWFKGHYFGAPGEDFELQEDVLPFSCHGLTPVDRPVWANIVLPNIKNVKSITLFEEFNELHYPVIHGWYRDLGHTLPIGPFDRPDSQLLAAPFAMKSLELENLSISFMVDAFDFFEACQPDWRWKQLRTLTLTSRTISSETAWDEPKKIDTLLKIAARFAMRMPELKSFTLWNGSFQEACAFTYRKHQENASITWQATWESQLQPEVCSAWNKVACEYPDVQCMFKVENKKTIDLTQIKSHGDAIWHFGLNHVVDAVSLKQIRLENRVHWTEFP</sequence>
<dbReference type="OrthoDB" id="4688861at2759"/>
<keyword evidence="3" id="KW-1185">Reference proteome</keyword>
<protein>
    <recommendedName>
        <fullName evidence="1">DUF6546 domain-containing protein</fullName>
    </recommendedName>
</protein>
<dbReference type="EMBL" id="JAADJG010000472">
    <property type="protein sequence ID" value="KAF4446161.1"/>
    <property type="molecule type" value="Genomic_DNA"/>
</dbReference>
<feature type="domain" description="DUF6546" evidence="1">
    <location>
        <begin position="181"/>
        <end position="388"/>
    </location>
</feature>
<dbReference type="AlphaFoldDB" id="A0A8H4NVP0"/>
<comment type="caution">
    <text evidence="2">The sequence shown here is derived from an EMBL/GenBank/DDBJ whole genome shotgun (WGS) entry which is preliminary data.</text>
</comment>
<evidence type="ECO:0000313" key="2">
    <source>
        <dbReference type="EMBL" id="KAF4446161.1"/>
    </source>
</evidence>
<organism evidence="2 3">
    <name type="scientific">Fusarium austroafricanum</name>
    <dbReference type="NCBI Taxonomy" id="2364996"/>
    <lineage>
        <taxon>Eukaryota</taxon>
        <taxon>Fungi</taxon>
        <taxon>Dikarya</taxon>
        <taxon>Ascomycota</taxon>
        <taxon>Pezizomycotina</taxon>
        <taxon>Sordariomycetes</taxon>
        <taxon>Hypocreomycetidae</taxon>
        <taxon>Hypocreales</taxon>
        <taxon>Nectriaceae</taxon>
        <taxon>Fusarium</taxon>
        <taxon>Fusarium concolor species complex</taxon>
    </lineage>
</organism>
<proteinExistence type="predicted"/>
<dbReference type="Pfam" id="PF20183">
    <property type="entry name" value="DUF6546"/>
    <property type="match status" value="1"/>
</dbReference>
<dbReference type="Proteomes" id="UP000605986">
    <property type="component" value="Unassembled WGS sequence"/>
</dbReference>